<feature type="coiled-coil region" evidence="6">
    <location>
        <begin position="159"/>
        <end position="193"/>
    </location>
</feature>
<dbReference type="GO" id="GO:0061817">
    <property type="term" value="P:endoplasmic reticulum-plasma membrane tethering"/>
    <property type="evidence" value="ECO:0007669"/>
    <property type="project" value="TreeGrafter"/>
</dbReference>
<proteinExistence type="inferred from homology"/>
<dbReference type="EnsemblMetazoa" id="XM_014385359.1">
    <property type="protein sequence ID" value="XP_014240845.1"/>
    <property type="gene ID" value="LOC106661754"/>
</dbReference>
<dbReference type="PANTHER" id="PTHR10809">
    <property type="entry name" value="VESICLE-ASSOCIATED MEMBRANE PROTEIN-ASSOCIATED PROTEIN"/>
    <property type="match status" value="1"/>
</dbReference>
<dbReference type="InterPro" id="IPR008962">
    <property type="entry name" value="PapD-like_sf"/>
</dbReference>
<dbReference type="Pfam" id="PF00635">
    <property type="entry name" value="Motile_Sperm"/>
    <property type="match status" value="1"/>
</dbReference>
<dbReference type="SUPFAM" id="SSF49354">
    <property type="entry name" value="PapD-like"/>
    <property type="match status" value="1"/>
</dbReference>
<dbReference type="RefSeq" id="XP_014240855.1">
    <property type="nucleotide sequence ID" value="XM_014385369.1"/>
</dbReference>
<dbReference type="GO" id="GO:0090158">
    <property type="term" value="P:endoplasmic reticulum membrane organization"/>
    <property type="evidence" value="ECO:0007669"/>
    <property type="project" value="TreeGrafter"/>
</dbReference>
<feature type="compositionally biased region" description="Low complexity" evidence="7">
    <location>
        <begin position="133"/>
        <end position="147"/>
    </location>
</feature>
<reference evidence="9" key="1">
    <citation type="submission" date="2022-01" db="UniProtKB">
        <authorList>
            <consortium name="EnsemblMetazoa"/>
        </authorList>
    </citation>
    <scope>IDENTIFICATION</scope>
</reference>
<evidence type="ECO:0000256" key="1">
    <source>
        <dbReference type="ARBA" id="ARBA00004211"/>
    </source>
</evidence>
<feature type="domain" description="MSP" evidence="8">
    <location>
        <begin position="7"/>
        <end position="123"/>
    </location>
</feature>
<dbReference type="PROSITE" id="PS50202">
    <property type="entry name" value="MSP"/>
    <property type="match status" value="1"/>
</dbReference>
<keyword evidence="5" id="KW-0472">Membrane</keyword>
<dbReference type="Gene3D" id="2.60.40.10">
    <property type="entry name" value="Immunoglobulins"/>
    <property type="match status" value="1"/>
</dbReference>
<dbReference type="PIRSF" id="PIRSF019693">
    <property type="entry name" value="VAMP-associated"/>
    <property type="match status" value="1"/>
</dbReference>
<dbReference type="GO" id="GO:0005789">
    <property type="term" value="C:endoplasmic reticulum membrane"/>
    <property type="evidence" value="ECO:0007669"/>
    <property type="project" value="InterPro"/>
</dbReference>
<dbReference type="AlphaFoldDB" id="A0A8I6RBN7"/>
<evidence type="ECO:0000256" key="4">
    <source>
        <dbReference type="ARBA" id="ARBA00022989"/>
    </source>
</evidence>
<dbReference type="OMA" id="VNQEEVW"/>
<comment type="similarity">
    <text evidence="2">Belongs to the VAMP-associated protein (VAP) (TC 9.B.17) family.</text>
</comment>
<evidence type="ECO:0000313" key="9">
    <source>
        <dbReference type="EnsemblMetazoa" id="XP_014240855.1"/>
    </source>
</evidence>
<dbReference type="EnsemblMetazoa" id="XM_014385369.1">
    <property type="protein sequence ID" value="XP_014240855.1"/>
    <property type="gene ID" value="LOC106661754"/>
</dbReference>
<dbReference type="InterPro" id="IPR013783">
    <property type="entry name" value="Ig-like_fold"/>
</dbReference>
<evidence type="ECO:0000256" key="2">
    <source>
        <dbReference type="ARBA" id="ARBA00008932"/>
    </source>
</evidence>
<keyword evidence="6" id="KW-0175">Coiled coil</keyword>
<evidence type="ECO:0000256" key="7">
    <source>
        <dbReference type="SAM" id="MobiDB-lite"/>
    </source>
</evidence>
<organism evidence="9 10">
    <name type="scientific">Cimex lectularius</name>
    <name type="common">Bed bug</name>
    <name type="synonym">Acanthia lectularia</name>
    <dbReference type="NCBI Taxonomy" id="79782"/>
    <lineage>
        <taxon>Eukaryota</taxon>
        <taxon>Metazoa</taxon>
        <taxon>Ecdysozoa</taxon>
        <taxon>Arthropoda</taxon>
        <taxon>Hexapoda</taxon>
        <taxon>Insecta</taxon>
        <taxon>Pterygota</taxon>
        <taxon>Neoptera</taxon>
        <taxon>Paraneoptera</taxon>
        <taxon>Hemiptera</taxon>
        <taxon>Heteroptera</taxon>
        <taxon>Panheteroptera</taxon>
        <taxon>Cimicomorpha</taxon>
        <taxon>Cimicidae</taxon>
        <taxon>Cimex</taxon>
    </lineage>
</organism>
<dbReference type="Proteomes" id="UP000494040">
    <property type="component" value="Unassembled WGS sequence"/>
</dbReference>
<dbReference type="PANTHER" id="PTHR10809:SF6">
    <property type="entry name" value="AT11025P-RELATED"/>
    <property type="match status" value="1"/>
</dbReference>
<dbReference type="KEGG" id="clec:106661754"/>
<evidence type="ECO:0000256" key="5">
    <source>
        <dbReference type="ARBA" id="ARBA00023136"/>
    </source>
</evidence>
<dbReference type="OrthoDB" id="264603at2759"/>
<dbReference type="RefSeq" id="XP_014240845.1">
    <property type="nucleotide sequence ID" value="XM_014385359.1"/>
</dbReference>
<accession>A0A8I6RBN7</accession>
<evidence type="ECO:0000256" key="6">
    <source>
        <dbReference type="SAM" id="Coils"/>
    </source>
</evidence>
<evidence type="ECO:0000259" key="8">
    <source>
        <dbReference type="PROSITE" id="PS50202"/>
    </source>
</evidence>
<comment type="subcellular location">
    <subcellularLocation>
        <location evidence="1">Membrane</location>
        <topology evidence="1">Single-pass type IV membrane protein</topology>
    </subcellularLocation>
</comment>
<dbReference type="InterPro" id="IPR000535">
    <property type="entry name" value="MSP_dom"/>
</dbReference>
<keyword evidence="10" id="KW-1185">Reference proteome</keyword>
<dbReference type="GeneID" id="106661754"/>
<dbReference type="GO" id="GO:0033149">
    <property type="term" value="F:FFAT motif binding"/>
    <property type="evidence" value="ECO:0007669"/>
    <property type="project" value="TreeGrafter"/>
</dbReference>
<evidence type="ECO:0000256" key="3">
    <source>
        <dbReference type="ARBA" id="ARBA00022692"/>
    </source>
</evidence>
<protein>
    <recommendedName>
        <fullName evidence="8">MSP domain-containing protein</fullName>
    </recommendedName>
</protein>
<keyword evidence="4" id="KW-1133">Transmembrane helix</keyword>
<keyword evidence="3" id="KW-0812">Transmembrane</keyword>
<sequence>MAKPEQVLNITPQSELKFQGPFTKMVSAFITLHNPTNKSVLFKIKTTAPKKYCVRPNSGELLPDERTTIHVCLQPFDYDPNEKCKHKFMVQSLFTPPDTHPVLAWNEVKPEKLMDTKLRCVFEYPVESNDTTNSSPSPVPASNVPAAQKEERKFIGDSPNNADTELNEVTKEVEQLREEEIILRKENIKLKELIMQLDRKLNMQDMRSSRSLSQASPISQQTPLIVMAILSGLLGIILGKFLL</sequence>
<dbReference type="GO" id="GO:0005886">
    <property type="term" value="C:plasma membrane"/>
    <property type="evidence" value="ECO:0007669"/>
    <property type="project" value="TreeGrafter"/>
</dbReference>
<evidence type="ECO:0000313" key="10">
    <source>
        <dbReference type="Proteomes" id="UP000494040"/>
    </source>
</evidence>
<name>A0A8I6RBN7_CIMLE</name>
<feature type="region of interest" description="Disordered" evidence="7">
    <location>
        <begin position="127"/>
        <end position="149"/>
    </location>
</feature>
<dbReference type="InterPro" id="IPR016763">
    <property type="entry name" value="VAP"/>
</dbReference>